<dbReference type="KEGG" id="bgt:106079250"/>
<dbReference type="PANTHER" id="PTHR22768:SF0">
    <property type="entry name" value="DNA REPLICATION COMPLEX GINS PROTEIN PSF3"/>
    <property type="match status" value="1"/>
</dbReference>
<evidence type="ECO:0000313" key="3">
    <source>
        <dbReference type="EnsemblMetazoa" id="BGLB012245-PB"/>
    </source>
</evidence>
<protein>
    <recommendedName>
        <fullName evidence="1">DNA replication complex GINS protein PSF3</fullName>
    </recommendedName>
</protein>
<dbReference type="EnsemblMetazoa" id="BGLB012245-RB">
    <property type="protein sequence ID" value="BGLB012245-PB"/>
    <property type="gene ID" value="BGLB012245"/>
</dbReference>
<comment type="similarity">
    <text evidence="1">Belongs to the GINS3/PSF3 family.</text>
</comment>
<dbReference type="SUPFAM" id="SSF158573">
    <property type="entry name" value="GINS helical bundle-like"/>
    <property type="match status" value="1"/>
</dbReference>
<proteinExistence type="inferred from homology"/>
<evidence type="ECO:0000313" key="4">
    <source>
        <dbReference type="Proteomes" id="UP000076420"/>
    </source>
</evidence>
<dbReference type="SUPFAM" id="SSF160059">
    <property type="entry name" value="PriA/YqbF domain"/>
    <property type="match status" value="1"/>
</dbReference>
<dbReference type="VEuPathDB" id="VectorBase:BGLAX_029937"/>
<dbReference type="CDD" id="cd11713">
    <property type="entry name" value="GINS_A_psf3"/>
    <property type="match status" value="1"/>
</dbReference>
<keyword evidence="1" id="KW-0235">DNA replication</keyword>
<dbReference type="Pfam" id="PF22466">
    <property type="entry name" value="PSF3_N"/>
    <property type="match status" value="1"/>
</dbReference>
<gene>
    <name evidence="3" type="primary">106079250</name>
</gene>
<dbReference type="STRING" id="6526.A0A2C9K320"/>
<name>A0A2C9K320_BIOGL</name>
<dbReference type="InterPro" id="IPR038437">
    <property type="entry name" value="GINS_Psf3_sf"/>
</dbReference>
<dbReference type="Proteomes" id="UP000076420">
    <property type="component" value="Unassembled WGS sequence"/>
</dbReference>
<dbReference type="CDD" id="cd21693">
    <property type="entry name" value="GINS_B_Psf3"/>
    <property type="match status" value="1"/>
</dbReference>
<dbReference type="VEuPathDB" id="VectorBase:BGLB012245"/>
<evidence type="ECO:0000259" key="2">
    <source>
        <dbReference type="Pfam" id="PF22466"/>
    </source>
</evidence>
<reference evidence="3" key="1">
    <citation type="submission" date="2020-05" db="UniProtKB">
        <authorList>
            <consortium name="EnsemblMetazoa"/>
        </authorList>
    </citation>
    <scope>IDENTIFICATION</scope>
    <source>
        <strain evidence="3">BB02</strain>
    </source>
</reference>
<comment type="subunit">
    <text evidence="1">Component of the GINS complex.</text>
</comment>
<comment type="subcellular location">
    <subcellularLocation>
        <location evidence="1">Nucleus</location>
    </subcellularLocation>
</comment>
<dbReference type="OrthoDB" id="10251744at2759"/>
<sequence length="157" mass="17783">MAANFTLDSNPDSYFSLDDILASQEKVPCTFNTQVSNMGYMDQSTTDTNIVSGTKLELPFWLAKSLDRGSRSIINIDTPKNYKEVYRQIFTADPNVVDLHKLGPYFYLFGGKLISLHLPDNDDIASVLLKSGDLLLMVYRQVEVQGLFDDMVFFVFM</sequence>
<evidence type="ECO:0000256" key="1">
    <source>
        <dbReference type="RuleBase" id="RU367161"/>
    </source>
</evidence>
<accession>A0A2C9K320</accession>
<comment type="function">
    <text evidence="1">The GINS complex plays an essential role in the initiation of DNA replication.</text>
</comment>
<dbReference type="PANTHER" id="PTHR22768">
    <property type="entry name" value="DNA REPLICATION COMPLEX GINS PROTEIN PSF3"/>
    <property type="match status" value="1"/>
</dbReference>
<dbReference type="InterPro" id="IPR036224">
    <property type="entry name" value="GINS_bundle-like_dom_sf"/>
</dbReference>
<dbReference type="GO" id="GO:1902975">
    <property type="term" value="P:mitotic DNA replication initiation"/>
    <property type="evidence" value="ECO:0007669"/>
    <property type="project" value="TreeGrafter"/>
</dbReference>
<keyword evidence="1" id="KW-0539">Nucleus</keyword>
<dbReference type="GO" id="GO:0000811">
    <property type="term" value="C:GINS complex"/>
    <property type="evidence" value="ECO:0007669"/>
    <property type="project" value="UniProtKB-UniRule"/>
</dbReference>
<organism evidence="3 4">
    <name type="scientific">Biomphalaria glabrata</name>
    <name type="common">Bloodfluke planorb</name>
    <name type="synonym">Freshwater snail</name>
    <dbReference type="NCBI Taxonomy" id="6526"/>
    <lineage>
        <taxon>Eukaryota</taxon>
        <taxon>Metazoa</taxon>
        <taxon>Spiralia</taxon>
        <taxon>Lophotrochozoa</taxon>
        <taxon>Mollusca</taxon>
        <taxon>Gastropoda</taxon>
        <taxon>Heterobranchia</taxon>
        <taxon>Euthyneura</taxon>
        <taxon>Panpulmonata</taxon>
        <taxon>Hygrophila</taxon>
        <taxon>Lymnaeoidea</taxon>
        <taxon>Planorbidae</taxon>
        <taxon>Biomphalaria</taxon>
    </lineage>
</organism>
<feature type="domain" description="DNA replication complex GINS protein PSF3 N-terminal" evidence="2">
    <location>
        <begin position="15"/>
        <end position="66"/>
    </location>
</feature>
<dbReference type="AlphaFoldDB" id="A0A2C9K320"/>
<dbReference type="Gene3D" id="1.20.58.2050">
    <property type="match status" value="1"/>
</dbReference>
<dbReference type="InterPro" id="IPR055221">
    <property type="entry name" value="PSF3_N"/>
</dbReference>
<dbReference type="InterPro" id="IPR010492">
    <property type="entry name" value="GINS_Psf3"/>
</dbReference>